<keyword evidence="1" id="KW-1133">Transmembrane helix</keyword>
<name>A0A248KH53_9ENTR</name>
<sequence length="35" mass="3802">MLTPVFMASSATRLLLACALLAALWLAVWWAVTLP</sequence>
<evidence type="ECO:0000313" key="3">
    <source>
        <dbReference type="Proteomes" id="UP000197098"/>
    </source>
</evidence>
<gene>
    <name evidence="2" type="ORF">CEW81_05310</name>
</gene>
<dbReference type="AlphaFoldDB" id="A0A248KH53"/>
<dbReference type="EMBL" id="CP022114">
    <property type="protein sequence ID" value="ASG62869.1"/>
    <property type="molecule type" value="Genomic_DNA"/>
</dbReference>
<accession>A0A248KH53</accession>
<dbReference type="Proteomes" id="UP000197098">
    <property type="component" value="Chromosome"/>
</dbReference>
<keyword evidence="1" id="KW-0812">Transmembrane</keyword>
<feature type="transmembrane region" description="Helical" evidence="1">
    <location>
        <begin position="12"/>
        <end position="32"/>
    </location>
</feature>
<protein>
    <submittedName>
        <fullName evidence="2">Uncharacterized protein</fullName>
    </submittedName>
</protein>
<proteinExistence type="predicted"/>
<organism evidence="2 3">
    <name type="scientific">Kluyvera genomosp. 3</name>
    <dbReference type="NCBI Taxonomy" id="2774055"/>
    <lineage>
        <taxon>Bacteria</taxon>
        <taxon>Pseudomonadati</taxon>
        <taxon>Pseudomonadota</taxon>
        <taxon>Gammaproteobacteria</taxon>
        <taxon>Enterobacterales</taxon>
        <taxon>Enterobacteriaceae</taxon>
        <taxon>Kluyvera</taxon>
    </lineage>
</organism>
<evidence type="ECO:0000313" key="2">
    <source>
        <dbReference type="EMBL" id="ASG62869.1"/>
    </source>
</evidence>
<evidence type="ECO:0000256" key="1">
    <source>
        <dbReference type="SAM" id="Phobius"/>
    </source>
</evidence>
<reference evidence="2 3" key="1">
    <citation type="submission" date="2017-06" db="EMBL/GenBank/DDBJ databases">
        <title>Origin of plasmid-mediated fosfomycin resistance gene fosA3.</title>
        <authorList>
            <person name="Ito R."/>
            <person name="Pacey M.P."/>
            <person name="Doi Y."/>
        </authorList>
    </citation>
    <scope>NUCLEOTIDE SEQUENCE [LARGE SCALE GENOMIC DNA]</scope>
    <source>
        <strain evidence="2 3">YDC799</strain>
    </source>
</reference>
<keyword evidence="1" id="KW-0472">Membrane</keyword>